<dbReference type="EMBL" id="JBHSTI010000008">
    <property type="protein sequence ID" value="MFC6238992.1"/>
    <property type="molecule type" value="Genomic_DNA"/>
</dbReference>
<organism evidence="1 2">
    <name type="scientific">Longivirga aurantiaca</name>
    <dbReference type="NCBI Taxonomy" id="1837743"/>
    <lineage>
        <taxon>Bacteria</taxon>
        <taxon>Bacillati</taxon>
        <taxon>Actinomycetota</taxon>
        <taxon>Actinomycetes</taxon>
        <taxon>Sporichthyales</taxon>
        <taxon>Sporichthyaceae</taxon>
        <taxon>Longivirga</taxon>
    </lineage>
</organism>
<dbReference type="RefSeq" id="WP_386767673.1">
    <property type="nucleotide sequence ID" value="NZ_JBHSTI010000008.1"/>
</dbReference>
<dbReference type="Proteomes" id="UP001596138">
    <property type="component" value="Unassembled WGS sequence"/>
</dbReference>
<accession>A0ABW1T3W7</accession>
<sequence length="102" mass="10784">MPMPRVIADEPFTVELPASTGGAIYVRASFGEIEHITAVHPLVEKTGRTLLLVSNHAGFSEQVEFFRDTLGDSAGIDGELEAAVTDVLCRALLDSTAAIGEA</sequence>
<gene>
    <name evidence="1" type="ORF">ACFQGU_13985</name>
</gene>
<keyword evidence="2" id="KW-1185">Reference proteome</keyword>
<evidence type="ECO:0000313" key="2">
    <source>
        <dbReference type="Proteomes" id="UP001596138"/>
    </source>
</evidence>
<proteinExistence type="predicted"/>
<comment type="caution">
    <text evidence="1">The sequence shown here is derived from an EMBL/GenBank/DDBJ whole genome shotgun (WGS) entry which is preliminary data.</text>
</comment>
<protein>
    <submittedName>
        <fullName evidence="1">Uncharacterized protein</fullName>
    </submittedName>
</protein>
<name>A0ABW1T3W7_9ACTN</name>
<evidence type="ECO:0000313" key="1">
    <source>
        <dbReference type="EMBL" id="MFC6238992.1"/>
    </source>
</evidence>
<reference evidence="2" key="1">
    <citation type="journal article" date="2019" name="Int. J. Syst. Evol. Microbiol.">
        <title>The Global Catalogue of Microorganisms (GCM) 10K type strain sequencing project: providing services to taxonomists for standard genome sequencing and annotation.</title>
        <authorList>
            <consortium name="The Broad Institute Genomics Platform"/>
            <consortium name="The Broad Institute Genome Sequencing Center for Infectious Disease"/>
            <person name="Wu L."/>
            <person name="Ma J."/>
        </authorList>
    </citation>
    <scope>NUCLEOTIDE SEQUENCE [LARGE SCALE GENOMIC DNA]</scope>
    <source>
        <strain evidence="2">CGMCC 4.7317</strain>
    </source>
</reference>